<protein>
    <submittedName>
        <fullName evidence="1">Uncharacterized protein</fullName>
    </submittedName>
</protein>
<dbReference type="Proteomes" id="UP000237105">
    <property type="component" value="Unassembled WGS sequence"/>
</dbReference>
<proteinExistence type="predicted"/>
<organism evidence="1 2">
    <name type="scientific">Parasponia andersonii</name>
    <name type="common">Sponia andersonii</name>
    <dbReference type="NCBI Taxonomy" id="3476"/>
    <lineage>
        <taxon>Eukaryota</taxon>
        <taxon>Viridiplantae</taxon>
        <taxon>Streptophyta</taxon>
        <taxon>Embryophyta</taxon>
        <taxon>Tracheophyta</taxon>
        <taxon>Spermatophyta</taxon>
        <taxon>Magnoliopsida</taxon>
        <taxon>eudicotyledons</taxon>
        <taxon>Gunneridae</taxon>
        <taxon>Pentapetalae</taxon>
        <taxon>rosids</taxon>
        <taxon>fabids</taxon>
        <taxon>Rosales</taxon>
        <taxon>Cannabaceae</taxon>
        <taxon>Parasponia</taxon>
    </lineage>
</organism>
<dbReference type="EMBL" id="JXTB01000085">
    <property type="protein sequence ID" value="PON65721.1"/>
    <property type="molecule type" value="Genomic_DNA"/>
</dbReference>
<accession>A0A2P5CXH0</accession>
<gene>
    <name evidence="1" type="ORF">PanWU01x14_114640</name>
</gene>
<keyword evidence="2" id="KW-1185">Reference proteome</keyword>
<name>A0A2P5CXH0_PARAD</name>
<evidence type="ECO:0000313" key="1">
    <source>
        <dbReference type="EMBL" id="PON65721.1"/>
    </source>
</evidence>
<evidence type="ECO:0000313" key="2">
    <source>
        <dbReference type="Proteomes" id="UP000237105"/>
    </source>
</evidence>
<dbReference type="OrthoDB" id="10384477at2759"/>
<reference evidence="2" key="1">
    <citation type="submission" date="2016-06" db="EMBL/GenBank/DDBJ databases">
        <title>Parallel loss of symbiosis genes in relatives of nitrogen-fixing non-legume Parasponia.</title>
        <authorList>
            <person name="Van Velzen R."/>
            <person name="Holmer R."/>
            <person name="Bu F."/>
            <person name="Rutten L."/>
            <person name="Van Zeijl A."/>
            <person name="Liu W."/>
            <person name="Santuari L."/>
            <person name="Cao Q."/>
            <person name="Sharma T."/>
            <person name="Shen D."/>
            <person name="Roswanjaya Y."/>
            <person name="Wardhani T."/>
            <person name="Kalhor M.S."/>
            <person name="Jansen J."/>
            <person name="Van den Hoogen J."/>
            <person name="Gungor B."/>
            <person name="Hartog M."/>
            <person name="Hontelez J."/>
            <person name="Verver J."/>
            <person name="Yang W.-C."/>
            <person name="Schijlen E."/>
            <person name="Repin R."/>
            <person name="Schilthuizen M."/>
            <person name="Schranz E."/>
            <person name="Heidstra R."/>
            <person name="Miyata K."/>
            <person name="Fedorova E."/>
            <person name="Kohlen W."/>
            <person name="Bisseling T."/>
            <person name="Smit S."/>
            <person name="Geurts R."/>
        </authorList>
    </citation>
    <scope>NUCLEOTIDE SEQUENCE [LARGE SCALE GENOMIC DNA]</scope>
    <source>
        <strain evidence="2">cv. WU1-14</strain>
    </source>
</reference>
<sequence>MSSGSHVDGDDIELELFLTKANECSLRGGGEWASMDFDDRHDYCLLNNLIYNMKEGSKKFSVNIDEYIDDDEEQGLDGQIKKIKKIKKDSDEWKTKGNILLVPLVRKTWGVDYRIPFFFLFFFLFKVEEKESFRPDLNKIRSFNKSTKLKGCE</sequence>
<comment type="caution">
    <text evidence="1">The sequence shown here is derived from an EMBL/GenBank/DDBJ whole genome shotgun (WGS) entry which is preliminary data.</text>
</comment>
<dbReference type="AlphaFoldDB" id="A0A2P5CXH0"/>
<feature type="non-terminal residue" evidence="1">
    <location>
        <position position="153"/>
    </location>
</feature>